<geneLocation type="chloroplast" evidence="2"/>
<gene>
    <name evidence="2" type="primary">ORF_4</name>
    <name evidence="2" type="ORF">J0237_103</name>
</gene>
<feature type="transmembrane region" description="Helical" evidence="1">
    <location>
        <begin position="21"/>
        <end position="38"/>
    </location>
</feature>
<evidence type="ECO:0000256" key="1">
    <source>
        <dbReference type="SAM" id="Phobius"/>
    </source>
</evidence>
<reference evidence="2" key="1">
    <citation type="submission" date="2016-10" db="EMBL/GenBank/DDBJ databases">
        <title>Chloroplast genomes as a tool to resolve red algal phylogenies: a case study in the Nemaliales.</title>
        <authorList>
            <person name="Costa J.F."/>
            <person name="Lin S.M."/>
            <person name="Macaya E.C."/>
            <person name="Fernandez-Garcia C."/>
            <person name="Verbruggen H."/>
        </authorList>
    </citation>
    <scope>NUCLEOTIDE SEQUENCE</scope>
</reference>
<dbReference type="GeneID" id="29999242"/>
<evidence type="ECO:0008006" key="3">
    <source>
        <dbReference type="Google" id="ProtNLM"/>
    </source>
</evidence>
<keyword evidence="2" id="KW-0150">Chloroplast</keyword>
<keyword evidence="2" id="KW-0934">Plastid</keyword>
<dbReference type="Gene3D" id="2.40.160.50">
    <property type="entry name" value="membrane protein fhac: a member of the omp85/tpsb transporter family"/>
    <property type="match status" value="1"/>
</dbReference>
<keyword evidence="1" id="KW-0812">Transmembrane</keyword>
<dbReference type="AlphaFoldDB" id="A0A1G4NVL4"/>
<dbReference type="RefSeq" id="YP_009314302.1">
    <property type="nucleotide sequence ID" value="NC_031661.1"/>
</dbReference>
<evidence type="ECO:0000313" key="2">
    <source>
        <dbReference type="EMBL" id="SCW22556.1"/>
    </source>
</evidence>
<dbReference type="EMBL" id="LT622869">
    <property type="protein sequence ID" value="SCW22556.1"/>
    <property type="molecule type" value="Genomic_DNA"/>
</dbReference>
<name>A0A1G4NVL4_9FLOR</name>
<sequence>MKLCIKKSVSTHIIRLLRTTFNVISVILLINKIFSVGFNSRLAFNIYDRSQTNGEDHHLKYQQIVIQGLDNNHLKQKVIKILKIDNQNKSTISKKKLKSWLYKLKLTGFFKSINVRYNKNHGHQVIYISLMPHPILRDIRILNLHAKLIPIYYVQPVISKHLGLPVNMIDLQESLQFIKLWYSDRGYLGININVKYKIEEQGIDIDIDEHLVNRIRIIVIQSNQTLLKFQQIALNNWLKKLLYISLDEPINTRNLEKKLRELQNKKLIQQGYYKIQNTSIRELYIYIHPVNERPTYLFGKKNLITQNFIEVIETLYNHALSSLIFHKDFPIWTIAKLYQYYSQSTGYRSINSGIYTRMSQYDFILLPLFIRTSSFSISSLANNWYVYDSFLTLHDNLGLKHFVYYFDKYNSNILINITSPNLGPLIDLQYNLPFFYIMENWTSSFSLHISNNANQYKKYDKHLTNNYHDKLLIYPKSSLTHQYNLSFNINHSVYDTINIYNDLLVKQLNNTGLVFKNYIQFQRLKYSIYNSHIFTSFMRQTLDNFSTFIKHKFVLTINLNRKKSLLLNLDQYNIEVISLIPNHNIKYYSALSIHRITHSLRKQILIRCHYLNLSLKYISWLGQTQYLPVSEKSYSIGADVIRGYTQDKYFPPYQLNNFKVEYYMPQPGERVIYIFLDYLINPQLINLNSNNIVRLNYISRHIDPLVKISYGLGIQITTPIKQIPPLKLEYGYNITNGQCLHLRVENVN</sequence>
<proteinExistence type="predicted"/>
<keyword evidence="1" id="KW-1133">Transmembrane helix</keyword>
<keyword evidence="1" id="KW-0472">Membrane</keyword>
<organism evidence="2">
    <name type="scientific">Liagora harveyana</name>
    <dbReference type="NCBI Taxonomy" id="406718"/>
    <lineage>
        <taxon>Eukaryota</taxon>
        <taxon>Rhodophyta</taxon>
        <taxon>Florideophyceae</taxon>
        <taxon>Nemaliophycidae</taxon>
        <taxon>Nemaliales</taxon>
        <taxon>Liagoraceae</taxon>
        <taxon>Liagora</taxon>
    </lineage>
</organism>
<protein>
    <recommendedName>
        <fullName evidence="3">POTRA domain-containing protein</fullName>
    </recommendedName>
</protein>
<dbReference type="Gene3D" id="3.10.20.310">
    <property type="entry name" value="membrane protein fhac"/>
    <property type="match status" value="1"/>
</dbReference>
<accession>A0A1G4NVL4</accession>
<reference evidence="2" key="2">
    <citation type="submission" date="2016-10" db="EMBL/GenBank/DDBJ databases">
        <authorList>
            <person name="de Groot N.N."/>
        </authorList>
    </citation>
    <scope>NUCLEOTIDE SEQUENCE</scope>
</reference>